<evidence type="ECO:0000313" key="2">
    <source>
        <dbReference type="Proteomes" id="UP001283361"/>
    </source>
</evidence>
<keyword evidence="2" id="KW-1185">Reference proteome</keyword>
<evidence type="ECO:0000313" key="1">
    <source>
        <dbReference type="EMBL" id="KAK3801608.1"/>
    </source>
</evidence>
<name>A0AAE1B8E0_9GAST</name>
<dbReference type="EMBL" id="JAWDGP010000292">
    <property type="protein sequence ID" value="KAK3801608.1"/>
    <property type="molecule type" value="Genomic_DNA"/>
</dbReference>
<comment type="caution">
    <text evidence="1">The sequence shown here is derived from an EMBL/GenBank/DDBJ whole genome shotgun (WGS) entry which is preliminary data.</text>
</comment>
<sequence>MTNTEGQGWAKPSALCGEMFVIPVFSFPERSQNPTKPLRFNQSSVPGIDLWSAGKSPRIRVGSRCSGIYETWVTDRPWKGEILFDVLRQHPLPRHTTPVRPA</sequence>
<gene>
    <name evidence="1" type="ORF">RRG08_011485</name>
</gene>
<dbReference type="Proteomes" id="UP001283361">
    <property type="component" value="Unassembled WGS sequence"/>
</dbReference>
<accession>A0AAE1B8E0</accession>
<protein>
    <submittedName>
        <fullName evidence="1">Uncharacterized protein</fullName>
    </submittedName>
</protein>
<organism evidence="1 2">
    <name type="scientific">Elysia crispata</name>
    <name type="common">lettuce slug</name>
    <dbReference type="NCBI Taxonomy" id="231223"/>
    <lineage>
        <taxon>Eukaryota</taxon>
        <taxon>Metazoa</taxon>
        <taxon>Spiralia</taxon>
        <taxon>Lophotrochozoa</taxon>
        <taxon>Mollusca</taxon>
        <taxon>Gastropoda</taxon>
        <taxon>Heterobranchia</taxon>
        <taxon>Euthyneura</taxon>
        <taxon>Panpulmonata</taxon>
        <taxon>Sacoglossa</taxon>
        <taxon>Placobranchoidea</taxon>
        <taxon>Plakobranchidae</taxon>
        <taxon>Elysia</taxon>
    </lineage>
</organism>
<dbReference type="AlphaFoldDB" id="A0AAE1B8E0"/>
<proteinExistence type="predicted"/>
<reference evidence="1" key="1">
    <citation type="journal article" date="2023" name="G3 (Bethesda)">
        <title>A reference genome for the long-term kleptoplast-retaining sea slug Elysia crispata morphotype clarki.</title>
        <authorList>
            <person name="Eastman K.E."/>
            <person name="Pendleton A.L."/>
            <person name="Shaikh M.A."/>
            <person name="Suttiyut T."/>
            <person name="Ogas R."/>
            <person name="Tomko P."/>
            <person name="Gavelis G."/>
            <person name="Widhalm J.R."/>
            <person name="Wisecaver J.H."/>
        </authorList>
    </citation>
    <scope>NUCLEOTIDE SEQUENCE</scope>
    <source>
        <strain evidence="1">ECLA1</strain>
    </source>
</reference>